<dbReference type="Gene3D" id="1.10.520.10">
    <property type="match status" value="1"/>
</dbReference>
<evidence type="ECO:0000256" key="6">
    <source>
        <dbReference type="RuleBase" id="RU004241"/>
    </source>
</evidence>
<keyword evidence="5" id="KW-0408">Iron</keyword>
<reference evidence="8" key="1">
    <citation type="submission" date="2021-02" db="EMBL/GenBank/DDBJ databases">
        <authorList>
            <person name="Bekaert M."/>
        </authorList>
    </citation>
    <scope>NUCLEOTIDE SEQUENCE</scope>
    <source>
        <strain evidence="8">IoA-00</strain>
    </source>
</reference>
<protein>
    <submittedName>
        <fullName evidence="8">E1.11.1.7</fullName>
        <ecNumber evidence="8">1.11.1.7</ecNumber>
    </submittedName>
</protein>
<keyword evidence="3" id="KW-0479">Metal-binding</keyword>
<keyword evidence="9" id="KW-1185">Reference proteome</keyword>
<dbReference type="PROSITE" id="PS50873">
    <property type="entry name" value="PEROXIDASE_4"/>
    <property type="match status" value="1"/>
</dbReference>
<keyword evidence="1 8" id="KW-0575">Peroxidase</keyword>
<name>A0A7R8H7J9_LEPSM</name>
<evidence type="ECO:0000313" key="8">
    <source>
        <dbReference type="EMBL" id="CAF2911474.1"/>
    </source>
</evidence>
<dbReference type="GO" id="GO:0042744">
    <property type="term" value="P:hydrogen peroxide catabolic process"/>
    <property type="evidence" value="ECO:0007669"/>
    <property type="project" value="TreeGrafter"/>
</dbReference>
<dbReference type="Proteomes" id="UP000675881">
    <property type="component" value="Chromosome 4"/>
</dbReference>
<evidence type="ECO:0000256" key="1">
    <source>
        <dbReference type="ARBA" id="ARBA00022559"/>
    </source>
</evidence>
<dbReference type="GO" id="GO:0140825">
    <property type="term" value="F:lactoperoxidase activity"/>
    <property type="evidence" value="ECO:0007669"/>
    <property type="project" value="UniProtKB-EC"/>
</dbReference>
<organism evidence="8 9">
    <name type="scientific">Lepeophtheirus salmonis</name>
    <name type="common">Salmon louse</name>
    <name type="synonym">Caligus salmonis</name>
    <dbReference type="NCBI Taxonomy" id="72036"/>
    <lineage>
        <taxon>Eukaryota</taxon>
        <taxon>Metazoa</taxon>
        <taxon>Ecdysozoa</taxon>
        <taxon>Arthropoda</taxon>
        <taxon>Crustacea</taxon>
        <taxon>Multicrustacea</taxon>
        <taxon>Hexanauplia</taxon>
        <taxon>Copepoda</taxon>
        <taxon>Siphonostomatoida</taxon>
        <taxon>Caligidae</taxon>
        <taxon>Lepeophtheirus</taxon>
    </lineage>
</organism>
<evidence type="ECO:0000259" key="7">
    <source>
        <dbReference type="PROSITE" id="PS50873"/>
    </source>
</evidence>
<dbReference type="CDD" id="cd00314">
    <property type="entry name" value="plant_peroxidase_like"/>
    <property type="match status" value="1"/>
</dbReference>
<evidence type="ECO:0000256" key="2">
    <source>
        <dbReference type="ARBA" id="ARBA00022617"/>
    </source>
</evidence>
<gene>
    <name evidence="8" type="ORF">LSAA_8229</name>
</gene>
<dbReference type="Gene3D" id="1.10.420.10">
    <property type="entry name" value="Peroxidase, domain 2"/>
    <property type="match status" value="1"/>
</dbReference>
<dbReference type="GO" id="GO:0034599">
    <property type="term" value="P:cellular response to oxidative stress"/>
    <property type="evidence" value="ECO:0007669"/>
    <property type="project" value="InterPro"/>
</dbReference>
<comment type="similarity">
    <text evidence="6">Belongs to the peroxidase family.</text>
</comment>
<dbReference type="PANTHER" id="PTHR31356">
    <property type="entry name" value="THYLAKOID LUMENAL 29 KDA PROTEIN, CHLOROPLASTIC-RELATED"/>
    <property type="match status" value="1"/>
</dbReference>
<dbReference type="PRINTS" id="PR00458">
    <property type="entry name" value="PEROXIDASE"/>
</dbReference>
<dbReference type="InterPro" id="IPR019793">
    <property type="entry name" value="Peroxidases_heam-ligand_BS"/>
</dbReference>
<keyword evidence="4 8" id="KW-0560">Oxidoreductase</keyword>
<evidence type="ECO:0000256" key="5">
    <source>
        <dbReference type="ARBA" id="ARBA00023004"/>
    </source>
</evidence>
<dbReference type="PROSITE" id="PS00435">
    <property type="entry name" value="PEROXIDASE_1"/>
    <property type="match status" value="1"/>
</dbReference>
<evidence type="ECO:0000256" key="4">
    <source>
        <dbReference type="ARBA" id="ARBA00023002"/>
    </source>
</evidence>
<dbReference type="EMBL" id="HG994583">
    <property type="protein sequence ID" value="CAF2911474.1"/>
    <property type="molecule type" value="Genomic_DNA"/>
</dbReference>
<dbReference type="OrthoDB" id="9970727at2759"/>
<sequence>MKLVITSLLITLCFIPKFIHALDKSTVDKILEDLKSTIGSAEEDGVKFLIPGIVRMVFHDCADGCDACLNLDHPANVGIERTLNSLEPVYESYRDSISRADLWALASKAAFEMSVDINNERCQEESCKTPKVNIRFKFGRTDCSTSPRHSQNMVIPSPFDTSDTLMPWFKETFGFKPNEVVAIMGLHTLGKAGSPFNRAWENDNKDGLSNFYYKKISDPNHCWVQEYIDPELSGAPNKLFFWRTGEFKGFALPIDMTLFKDIQVESTKTGESSCTYYDCNKASTAGMFKRYANDIKNWTKHIERLYSRIIEKTSDNLKNLRHQGGKFVLPSTLRKTETQCDTIKFSRSTNVLFETCLLKEKSNRTSCMAPKYFQITLAMALIWKRASTSFYKLILSEGIPKLPSIRILNMETIH</sequence>
<dbReference type="EC" id="1.11.1.7" evidence="8"/>
<dbReference type="InterPro" id="IPR002016">
    <property type="entry name" value="Haem_peroxidase"/>
</dbReference>
<dbReference type="GO" id="GO:0000302">
    <property type="term" value="P:response to reactive oxygen species"/>
    <property type="evidence" value="ECO:0007669"/>
    <property type="project" value="TreeGrafter"/>
</dbReference>
<dbReference type="InterPro" id="IPR044831">
    <property type="entry name" value="Ccp1-like"/>
</dbReference>
<evidence type="ECO:0000256" key="3">
    <source>
        <dbReference type="ARBA" id="ARBA00022723"/>
    </source>
</evidence>
<dbReference type="PANTHER" id="PTHR31356:SF36">
    <property type="entry name" value="L-ASCORBATE PEROXIDASE 3"/>
    <property type="match status" value="1"/>
</dbReference>
<feature type="domain" description="Plant heme peroxidase family profile" evidence="7">
    <location>
        <begin position="49"/>
        <end position="344"/>
    </location>
</feature>
<dbReference type="SUPFAM" id="SSF48113">
    <property type="entry name" value="Heme-dependent peroxidases"/>
    <property type="match status" value="1"/>
</dbReference>
<proteinExistence type="inferred from homology"/>
<accession>A0A7R8H7J9</accession>
<dbReference type="GO" id="GO:0046872">
    <property type="term" value="F:metal ion binding"/>
    <property type="evidence" value="ECO:0007669"/>
    <property type="project" value="UniProtKB-KW"/>
</dbReference>
<keyword evidence="2" id="KW-0349">Heme</keyword>
<dbReference type="GO" id="GO:0020037">
    <property type="term" value="F:heme binding"/>
    <property type="evidence" value="ECO:0007669"/>
    <property type="project" value="InterPro"/>
</dbReference>
<dbReference type="AlphaFoldDB" id="A0A7R8H7J9"/>
<dbReference type="Pfam" id="PF00141">
    <property type="entry name" value="peroxidase"/>
    <property type="match status" value="1"/>
</dbReference>
<evidence type="ECO:0000313" key="9">
    <source>
        <dbReference type="Proteomes" id="UP000675881"/>
    </source>
</evidence>
<dbReference type="InterPro" id="IPR010255">
    <property type="entry name" value="Haem_peroxidase_sf"/>
</dbReference>